<sequence>MAHGDITHIDIPVGDTDRARTFYSGLFGWDIAEAPGFEGYPMWRAPNQISGGGLAPREEGFTSPRSYVEVDSIEESLAQVEALGGKVLMGRSQISPTSWWAVFEDLDGNRLGLYEGVTTMD</sequence>
<accession>A0A161YHH9</accession>
<dbReference type="STRING" id="43678.OJAG_17050"/>
<dbReference type="EMBL" id="LRIE01000068">
    <property type="protein sequence ID" value="KZM35598.1"/>
    <property type="molecule type" value="Genomic_DNA"/>
</dbReference>
<dbReference type="PATRIC" id="fig|43678.3.peg.1787"/>
<keyword evidence="5" id="KW-1185">Reference proteome</keyword>
<evidence type="ECO:0000259" key="1">
    <source>
        <dbReference type="PROSITE" id="PS51819"/>
    </source>
</evidence>
<dbReference type="EMBL" id="MAQA01000023">
    <property type="protein sequence ID" value="OCI31085.1"/>
    <property type="molecule type" value="Genomic_DNA"/>
</dbReference>
<name>A0A161YHH9_9CELL</name>
<gene>
    <name evidence="3" type="ORF">OERS_21590</name>
    <name evidence="2" type="ORF">OJAG_17050</name>
</gene>
<dbReference type="RefSeq" id="WP_056648612.1">
    <property type="nucleotide sequence ID" value="NZ_JBIVFZ010000001.1"/>
</dbReference>
<dbReference type="InterPro" id="IPR037523">
    <property type="entry name" value="VOC_core"/>
</dbReference>
<protein>
    <submittedName>
        <fullName evidence="2">Glyoxalase-like domain protein</fullName>
    </submittedName>
</protein>
<comment type="caution">
    <text evidence="2">The sequence shown here is derived from an EMBL/GenBank/DDBJ whole genome shotgun (WGS) entry which is preliminary data.</text>
</comment>
<evidence type="ECO:0000313" key="5">
    <source>
        <dbReference type="Proteomes" id="UP000093412"/>
    </source>
</evidence>
<dbReference type="Gene3D" id="3.10.180.10">
    <property type="entry name" value="2,3-Dihydroxybiphenyl 1,2-Dioxygenase, domain 1"/>
    <property type="match status" value="1"/>
</dbReference>
<dbReference type="InterPro" id="IPR029068">
    <property type="entry name" value="Glyas_Bleomycin-R_OHBP_Dase"/>
</dbReference>
<dbReference type="SUPFAM" id="SSF54593">
    <property type="entry name" value="Glyoxalase/Bleomycin resistance protein/Dihydroxybiphenyl dioxygenase"/>
    <property type="match status" value="1"/>
</dbReference>
<dbReference type="CDD" id="cd07247">
    <property type="entry name" value="SgaA_N_like"/>
    <property type="match status" value="1"/>
</dbReference>
<reference evidence="2 4" key="1">
    <citation type="submission" date="2016-01" db="EMBL/GenBank/DDBJ databases">
        <title>Genome sequence of Oerskovia enterophila VJag, an agar and cellulose degrading bacterium.</title>
        <authorList>
            <person name="Poehlein A."/>
            <person name="Jag V."/>
            <person name="Bengelsdorf F."/>
            <person name="Duerre P."/>
            <person name="Daniel R."/>
        </authorList>
    </citation>
    <scope>NUCLEOTIDE SEQUENCE [LARGE SCALE GENOMIC DNA]</scope>
    <source>
        <strain evidence="2 4">VJag</strain>
    </source>
</reference>
<dbReference type="PANTHER" id="PTHR33993">
    <property type="entry name" value="GLYOXALASE-RELATED"/>
    <property type="match status" value="1"/>
</dbReference>
<evidence type="ECO:0000313" key="3">
    <source>
        <dbReference type="EMBL" id="OCI31085.1"/>
    </source>
</evidence>
<dbReference type="Proteomes" id="UP000076447">
    <property type="component" value="Unassembled WGS sequence"/>
</dbReference>
<reference evidence="3 5" key="2">
    <citation type="submission" date="2016-06" db="EMBL/GenBank/DDBJ databases">
        <title>Genome sequence of Oerskovia enterophila DSM 43852.</title>
        <authorList>
            <person name="Poehlein A."/>
            <person name="Jag V."/>
            <person name="Bengelsdorf F.R."/>
            <person name="Daniel R."/>
            <person name="Duerre P."/>
        </authorList>
    </citation>
    <scope>NUCLEOTIDE SEQUENCE [LARGE SCALE GENOMIC DNA]</scope>
    <source>
        <strain evidence="3 5">DSM 43852</strain>
    </source>
</reference>
<evidence type="ECO:0000313" key="4">
    <source>
        <dbReference type="Proteomes" id="UP000076447"/>
    </source>
</evidence>
<dbReference type="InterPro" id="IPR053863">
    <property type="entry name" value="Glyoxy/Ble-like_N"/>
</dbReference>
<organism evidence="2 4">
    <name type="scientific">Oerskovia enterophila</name>
    <dbReference type="NCBI Taxonomy" id="43678"/>
    <lineage>
        <taxon>Bacteria</taxon>
        <taxon>Bacillati</taxon>
        <taxon>Actinomycetota</taxon>
        <taxon>Actinomycetes</taxon>
        <taxon>Micrococcales</taxon>
        <taxon>Cellulomonadaceae</taxon>
        <taxon>Oerskovia</taxon>
    </lineage>
</organism>
<dbReference type="PROSITE" id="PS51819">
    <property type="entry name" value="VOC"/>
    <property type="match status" value="1"/>
</dbReference>
<feature type="domain" description="VOC" evidence="1">
    <location>
        <begin position="5"/>
        <end position="116"/>
    </location>
</feature>
<evidence type="ECO:0000313" key="2">
    <source>
        <dbReference type="EMBL" id="KZM35598.1"/>
    </source>
</evidence>
<proteinExistence type="predicted"/>
<dbReference type="Pfam" id="PF22677">
    <property type="entry name" value="Ble-like_N"/>
    <property type="match status" value="1"/>
</dbReference>
<dbReference type="OrthoDB" id="9793039at2"/>
<dbReference type="InterPro" id="IPR052164">
    <property type="entry name" value="Anthracycline_SecMetBiosynth"/>
</dbReference>
<dbReference type="Proteomes" id="UP000093412">
    <property type="component" value="Unassembled WGS sequence"/>
</dbReference>
<dbReference type="AlphaFoldDB" id="A0A161YHH9"/>